<comment type="caution">
    <text evidence="5">The sequence shown here is derived from an EMBL/GenBank/DDBJ whole genome shotgun (WGS) entry which is preliminary data.</text>
</comment>
<dbReference type="InterPro" id="IPR050765">
    <property type="entry name" value="Riboflavin_Biosynth_HTPR"/>
</dbReference>
<keyword evidence="3" id="KW-0560">Oxidoreductase</keyword>
<dbReference type="AlphaFoldDB" id="A0AAV9D477"/>
<keyword evidence="2" id="KW-0521">NADP</keyword>
<feature type="domain" description="Bacterial bifunctional deaminase-reductase C-terminal" evidence="4">
    <location>
        <begin position="6"/>
        <end position="63"/>
    </location>
</feature>
<keyword evidence="6" id="KW-1185">Reference proteome</keyword>
<dbReference type="Proteomes" id="UP001180020">
    <property type="component" value="Unassembled WGS sequence"/>
</dbReference>
<sequence>MSWSTYDRGSLSILWECGGTLSAAAISCNVIHKVYAFIAAKIIGGKDAPSAVGELGMVEMSQARCLTEVSYETALSGKVKCALKGIPTAALGPSGRNLQRQVSLLVDSSATNKTFIYMPVNSQIWLWISFATDVVMDFTGLEGMWVSGRRLRSRGDRSVKAKISQSFVPAVD</sequence>
<dbReference type="PANTHER" id="PTHR38011">
    <property type="entry name" value="DIHYDROFOLATE REDUCTASE FAMILY PROTEIN (AFU_ORTHOLOGUE AFUA_8G06820)"/>
    <property type="match status" value="1"/>
</dbReference>
<proteinExistence type="predicted"/>
<dbReference type="GO" id="GO:0009231">
    <property type="term" value="P:riboflavin biosynthetic process"/>
    <property type="evidence" value="ECO:0007669"/>
    <property type="project" value="InterPro"/>
</dbReference>
<dbReference type="PANTHER" id="PTHR38011:SF7">
    <property type="entry name" value="2,5-DIAMINO-6-RIBOSYLAMINO-4(3H)-PYRIMIDINONE 5'-PHOSPHATE REDUCTASE"/>
    <property type="match status" value="1"/>
</dbReference>
<dbReference type="EMBL" id="JAUJYO010000016">
    <property type="protein sequence ID" value="KAK1295233.1"/>
    <property type="molecule type" value="Genomic_DNA"/>
</dbReference>
<evidence type="ECO:0000256" key="1">
    <source>
        <dbReference type="ARBA" id="ARBA00005104"/>
    </source>
</evidence>
<reference evidence="5" key="2">
    <citation type="submission" date="2023-06" db="EMBL/GenBank/DDBJ databases">
        <authorList>
            <person name="Ma L."/>
            <person name="Liu K.-W."/>
            <person name="Li Z."/>
            <person name="Hsiao Y.-Y."/>
            <person name="Qi Y."/>
            <person name="Fu T."/>
            <person name="Tang G."/>
            <person name="Zhang D."/>
            <person name="Sun W.-H."/>
            <person name="Liu D.-K."/>
            <person name="Li Y."/>
            <person name="Chen G.-Z."/>
            <person name="Liu X.-D."/>
            <person name="Liao X.-Y."/>
            <person name="Jiang Y.-T."/>
            <person name="Yu X."/>
            <person name="Hao Y."/>
            <person name="Huang J."/>
            <person name="Zhao X.-W."/>
            <person name="Ke S."/>
            <person name="Chen Y.-Y."/>
            <person name="Wu W.-L."/>
            <person name="Hsu J.-L."/>
            <person name="Lin Y.-F."/>
            <person name="Huang M.-D."/>
            <person name="Li C.-Y."/>
            <person name="Huang L."/>
            <person name="Wang Z.-W."/>
            <person name="Zhao X."/>
            <person name="Zhong W.-Y."/>
            <person name="Peng D.-H."/>
            <person name="Ahmad S."/>
            <person name="Lan S."/>
            <person name="Zhang J.-S."/>
            <person name="Tsai W.-C."/>
            <person name="Van De Peer Y."/>
            <person name="Liu Z.-J."/>
        </authorList>
    </citation>
    <scope>NUCLEOTIDE SEQUENCE</scope>
    <source>
        <strain evidence="5">CP</strain>
        <tissue evidence="5">Leaves</tissue>
    </source>
</reference>
<evidence type="ECO:0000256" key="3">
    <source>
        <dbReference type="ARBA" id="ARBA00023002"/>
    </source>
</evidence>
<evidence type="ECO:0000259" key="4">
    <source>
        <dbReference type="Pfam" id="PF01872"/>
    </source>
</evidence>
<dbReference type="InterPro" id="IPR002734">
    <property type="entry name" value="RibDG_C"/>
</dbReference>
<organism evidence="5 6">
    <name type="scientific">Acorus calamus</name>
    <name type="common">Sweet flag</name>
    <dbReference type="NCBI Taxonomy" id="4465"/>
    <lineage>
        <taxon>Eukaryota</taxon>
        <taxon>Viridiplantae</taxon>
        <taxon>Streptophyta</taxon>
        <taxon>Embryophyta</taxon>
        <taxon>Tracheophyta</taxon>
        <taxon>Spermatophyta</taxon>
        <taxon>Magnoliopsida</taxon>
        <taxon>Liliopsida</taxon>
        <taxon>Acoraceae</taxon>
        <taxon>Acorus</taxon>
    </lineage>
</organism>
<dbReference type="GO" id="GO:0008703">
    <property type="term" value="F:5-amino-6-(5-phosphoribosylamino)uracil reductase activity"/>
    <property type="evidence" value="ECO:0007669"/>
    <property type="project" value="InterPro"/>
</dbReference>
<evidence type="ECO:0000313" key="5">
    <source>
        <dbReference type="EMBL" id="KAK1295233.1"/>
    </source>
</evidence>
<evidence type="ECO:0000313" key="6">
    <source>
        <dbReference type="Proteomes" id="UP001180020"/>
    </source>
</evidence>
<protein>
    <recommendedName>
        <fullName evidence="4">Bacterial bifunctional deaminase-reductase C-terminal domain-containing protein</fullName>
    </recommendedName>
</protein>
<reference evidence="5" key="1">
    <citation type="journal article" date="2023" name="Nat. Commun.">
        <title>Diploid and tetraploid genomes of Acorus and the evolution of monocots.</title>
        <authorList>
            <person name="Ma L."/>
            <person name="Liu K.W."/>
            <person name="Li Z."/>
            <person name="Hsiao Y.Y."/>
            <person name="Qi Y."/>
            <person name="Fu T."/>
            <person name="Tang G.D."/>
            <person name="Zhang D."/>
            <person name="Sun W.H."/>
            <person name="Liu D.K."/>
            <person name="Li Y."/>
            <person name="Chen G.Z."/>
            <person name="Liu X.D."/>
            <person name="Liao X.Y."/>
            <person name="Jiang Y.T."/>
            <person name="Yu X."/>
            <person name="Hao Y."/>
            <person name="Huang J."/>
            <person name="Zhao X.W."/>
            <person name="Ke S."/>
            <person name="Chen Y.Y."/>
            <person name="Wu W.L."/>
            <person name="Hsu J.L."/>
            <person name="Lin Y.F."/>
            <person name="Huang M.D."/>
            <person name="Li C.Y."/>
            <person name="Huang L."/>
            <person name="Wang Z.W."/>
            <person name="Zhao X."/>
            <person name="Zhong W.Y."/>
            <person name="Peng D.H."/>
            <person name="Ahmad S."/>
            <person name="Lan S."/>
            <person name="Zhang J.S."/>
            <person name="Tsai W.C."/>
            <person name="Van de Peer Y."/>
            <person name="Liu Z.J."/>
        </authorList>
    </citation>
    <scope>NUCLEOTIDE SEQUENCE</scope>
    <source>
        <strain evidence="5">CP</strain>
    </source>
</reference>
<accession>A0AAV9D477</accession>
<comment type="pathway">
    <text evidence="1">Cofactor biosynthesis; riboflavin biosynthesis.</text>
</comment>
<evidence type="ECO:0000256" key="2">
    <source>
        <dbReference type="ARBA" id="ARBA00022857"/>
    </source>
</evidence>
<dbReference type="Pfam" id="PF01872">
    <property type="entry name" value="RibD_C"/>
    <property type="match status" value="1"/>
</dbReference>
<gene>
    <name evidence="5" type="ORF">QJS10_CPA16g00562</name>
</gene>
<dbReference type="InterPro" id="IPR024072">
    <property type="entry name" value="DHFR-like_dom_sf"/>
</dbReference>
<name>A0AAV9D477_ACOCL</name>
<dbReference type="SUPFAM" id="SSF53597">
    <property type="entry name" value="Dihydrofolate reductase-like"/>
    <property type="match status" value="1"/>
</dbReference>
<dbReference type="Gene3D" id="3.40.430.10">
    <property type="entry name" value="Dihydrofolate Reductase, subunit A"/>
    <property type="match status" value="1"/>
</dbReference>